<dbReference type="Gene3D" id="3.30.1330.60">
    <property type="entry name" value="OmpA-like domain"/>
    <property type="match status" value="1"/>
</dbReference>
<comment type="similarity">
    <text evidence="2">Belongs to the MotB family.</text>
</comment>
<accession>A0A0F9HFT3</accession>
<dbReference type="GO" id="GO:0005886">
    <property type="term" value="C:plasma membrane"/>
    <property type="evidence" value="ECO:0007669"/>
    <property type="project" value="UniProtKB-SubCell"/>
</dbReference>
<reference evidence="8" key="1">
    <citation type="journal article" date="2015" name="Nature">
        <title>Complex archaea that bridge the gap between prokaryotes and eukaryotes.</title>
        <authorList>
            <person name="Spang A."/>
            <person name="Saw J.H."/>
            <person name="Jorgensen S.L."/>
            <person name="Zaremba-Niedzwiedzka K."/>
            <person name="Martijn J."/>
            <person name="Lind A.E."/>
            <person name="van Eijk R."/>
            <person name="Schleper C."/>
            <person name="Guy L."/>
            <person name="Ettema T.J."/>
        </authorList>
    </citation>
    <scope>NUCLEOTIDE SEQUENCE</scope>
</reference>
<keyword evidence="5" id="KW-1133">Transmembrane helix</keyword>
<dbReference type="EMBL" id="LAZR01015253">
    <property type="protein sequence ID" value="KKM13982.1"/>
    <property type="molecule type" value="Genomic_DNA"/>
</dbReference>
<evidence type="ECO:0000256" key="1">
    <source>
        <dbReference type="ARBA" id="ARBA00004162"/>
    </source>
</evidence>
<dbReference type="AlphaFoldDB" id="A0A0F9HFT3"/>
<dbReference type="Pfam" id="PF00691">
    <property type="entry name" value="OmpA"/>
    <property type="match status" value="1"/>
</dbReference>
<evidence type="ECO:0000256" key="2">
    <source>
        <dbReference type="ARBA" id="ARBA00008914"/>
    </source>
</evidence>
<dbReference type="Pfam" id="PF13677">
    <property type="entry name" value="MotB_plug"/>
    <property type="match status" value="1"/>
</dbReference>
<dbReference type="InterPro" id="IPR050330">
    <property type="entry name" value="Bact_OuterMem_StrucFunc"/>
</dbReference>
<comment type="subcellular location">
    <subcellularLocation>
        <location evidence="1">Cell membrane</location>
        <topology evidence="1">Single-pass membrane protein</topology>
    </subcellularLocation>
</comment>
<protein>
    <recommendedName>
        <fullName evidence="7">OmpA-like domain-containing protein</fullName>
    </recommendedName>
</protein>
<dbReference type="CDD" id="cd07185">
    <property type="entry name" value="OmpA_C-like"/>
    <property type="match status" value="1"/>
</dbReference>
<sequence length="209" mass="23666">MWLIIFSDMSTNLMMFFLMLFAMTRMNAYERQMIAEGMKEAMQSSTEIVEELETLDQKEKLAITTLSDVVSYGKLSRFASLDVKDDKVKLTLMMPMFFESGKAAIHPNAVEFIESLVYPITSFPGEVIVEGHTDNVPIYGGRFSSNWELSVARAVSFIDFLVEKGVPPEKLVAGGYGEFHPAHPNNTPENRSLNRRIEITFPRHEGITQ</sequence>
<comment type="caution">
    <text evidence="8">The sequence shown here is derived from an EMBL/GenBank/DDBJ whole genome shotgun (WGS) entry which is preliminary data.</text>
</comment>
<dbReference type="InterPro" id="IPR025713">
    <property type="entry name" value="MotB-like_N_dom"/>
</dbReference>
<evidence type="ECO:0000256" key="6">
    <source>
        <dbReference type="ARBA" id="ARBA00023136"/>
    </source>
</evidence>
<evidence type="ECO:0000259" key="7">
    <source>
        <dbReference type="PROSITE" id="PS51123"/>
    </source>
</evidence>
<dbReference type="InterPro" id="IPR006665">
    <property type="entry name" value="OmpA-like"/>
</dbReference>
<dbReference type="PANTHER" id="PTHR30329:SF21">
    <property type="entry name" value="LIPOPROTEIN YIAD-RELATED"/>
    <property type="match status" value="1"/>
</dbReference>
<keyword evidence="6" id="KW-0472">Membrane</keyword>
<feature type="domain" description="OmpA-like" evidence="7">
    <location>
        <begin position="85"/>
        <end position="205"/>
    </location>
</feature>
<evidence type="ECO:0000313" key="8">
    <source>
        <dbReference type="EMBL" id="KKM13982.1"/>
    </source>
</evidence>
<dbReference type="SUPFAM" id="SSF103088">
    <property type="entry name" value="OmpA-like"/>
    <property type="match status" value="1"/>
</dbReference>
<evidence type="ECO:0000256" key="5">
    <source>
        <dbReference type="ARBA" id="ARBA00022989"/>
    </source>
</evidence>
<evidence type="ECO:0000256" key="3">
    <source>
        <dbReference type="ARBA" id="ARBA00022475"/>
    </source>
</evidence>
<keyword evidence="3" id="KW-1003">Cell membrane</keyword>
<name>A0A0F9HFT3_9ZZZZ</name>
<organism evidence="8">
    <name type="scientific">marine sediment metagenome</name>
    <dbReference type="NCBI Taxonomy" id="412755"/>
    <lineage>
        <taxon>unclassified sequences</taxon>
        <taxon>metagenomes</taxon>
        <taxon>ecological metagenomes</taxon>
    </lineage>
</organism>
<dbReference type="InterPro" id="IPR036737">
    <property type="entry name" value="OmpA-like_sf"/>
</dbReference>
<dbReference type="PROSITE" id="PS51123">
    <property type="entry name" value="OMPA_2"/>
    <property type="match status" value="1"/>
</dbReference>
<gene>
    <name evidence="8" type="ORF">LCGC14_1710720</name>
</gene>
<keyword evidence="4" id="KW-0812">Transmembrane</keyword>
<dbReference type="PANTHER" id="PTHR30329">
    <property type="entry name" value="STATOR ELEMENT OF FLAGELLAR MOTOR COMPLEX"/>
    <property type="match status" value="1"/>
</dbReference>
<proteinExistence type="inferred from homology"/>
<evidence type="ECO:0000256" key="4">
    <source>
        <dbReference type="ARBA" id="ARBA00022692"/>
    </source>
</evidence>